<dbReference type="Pfam" id="PF03551">
    <property type="entry name" value="PadR"/>
    <property type="match status" value="1"/>
</dbReference>
<proteinExistence type="predicted"/>
<accession>A0ABR8TUN9</accession>
<feature type="compositionally biased region" description="Basic and acidic residues" evidence="1">
    <location>
        <begin position="1"/>
        <end position="19"/>
    </location>
</feature>
<feature type="domain" description="Transcription regulator PadR N-terminal" evidence="2">
    <location>
        <begin position="152"/>
        <end position="220"/>
    </location>
</feature>
<dbReference type="RefSeq" id="WP_191800523.1">
    <property type="nucleotide sequence ID" value="NZ_JACSQF010000001.1"/>
</dbReference>
<evidence type="ECO:0000313" key="3">
    <source>
        <dbReference type="EMBL" id="MBD7979501.1"/>
    </source>
</evidence>
<gene>
    <name evidence="3" type="ORF">H9641_02040</name>
</gene>
<dbReference type="Gene3D" id="1.10.10.10">
    <property type="entry name" value="Winged helix-like DNA-binding domain superfamily/Winged helix DNA-binding domain"/>
    <property type="match status" value="1"/>
</dbReference>
<dbReference type="CDD" id="cd00090">
    <property type="entry name" value="HTH_ARSR"/>
    <property type="match status" value="1"/>
</dbReference>
<feature type="region of interest" description="Disordered" evidence="1">
    <location>
        <begin position="291"/>
        <end position="330"/>
    </location>
</feature>
<keyword evidence="4" id="KW-1185">Reference proteome</keyword>
<name>A0ABR8TUN9_9CELL</name>
<dbReference type="Proteomes" id="UP000655570">
    <property type="component" value="Unassembled WGS sequence"/>
</dbReference>
<dbReference type="InterPro" id="IPR036390">
    <property type="entry name" value="WH_DNA-bd_sf"/>
</dbReference>
<dbReference type="EMBL" id="JACSQF010000001">
    <property type="protein sequence ID" value="MBD7979501.1"/>
    <property type="molecule type" value="Genomic_DNA"/>
</dbReference>
<feature type="compositionally biased region" description="Basic and acidic residues" evidence="1">
    <location>
        <begin position="62"/>
        <end position="74"/>
    </location>
</feature>
<feature type="compositionally biased region" description="Basic and acidic residues" evidence="1">
    <location>
        <begin position="27"/>
        <end position="38"/>
    </location>
</feature>
<feature type="region of interest" description="Disordered" evidence="1">
    <location>
        <begin position="1"/>
        <end position="145"/>
    </location>
</feature>
<dbReference type="PANTHER" id="PTHR43252">
    <property type="entry name" value="TRANSCRIPTIONAL REGULATOR YQJI"/>
    <property type="match status" value="1"/>
</dbReference>
<evidence type="ECO:0000259" key="2">
    <source>
        <dbReference type="Pfam" id="PF03551"/>
    </source>
</evidence>
<evidence type="ECO:0000313" key="4">
    <source>
        <dbReference type="Proteomes" id="UP000655570"/>
    </source>
</evidence>
<feature type="compositionally biased region" description="Gly residues" evidence="1">
    <location>
        <begin position="43"/>
        <end position="56"/>
    </location>
</feature>
<dbReference type="SUPFAM" id="SSF46785">
    <property type="entry name" value="Winged helix' DNA-binding domain"/>
    <property type="match status" value="1"/>
</dbReference>
<feature type="compositionally biased region" description="Low complexity" evidence="1">
    <location>
        <begin position="291"/>
        <end position="304"/>
    </location>
</feature>
<comment type="caution">
    <text evidence="3">The sequence shown here is derived from an EMBL/GenBank/DDBJ whole genome shotgun (WGS) entry which is preliminary data.</text>
</comment>
<feature type="compositionally biased region" description="Basic and acidic residues" evidence="1">
    <location>
        <begin position="97"/>
        <end position="116"/>
    </location>
</feature>
<reference evidence="3 4" key="1">
    <citation type="submission" date="2020-08" db="EMBL/GenBank/DDBJ databases">
        <title>A Genomic Blueprint of the Chicken Gut Microbiome.</title>
        <authorList>
            <person name="Gilroy R."/>
            <person name="Ravi A."/>
            <person name="Getino M."/>
            <person name="Pursley I."/>
            <person name="Horton D.L."/>
            <person name="Alikhan N.-F."/>
            <person name="Baker D."/>
            <person name="Gharbi K."/>
            <person name="Hall N."/>
            <person name="Watson M."/>
            <person name="Adriaenssens E.M."/>
            <person name="Foster-Nyarko E."/>
            <person name="Jarju S."/>
            <person name="Secka A."/>
            <person name="Antonio M."/>
            <person name="Oren A."/>
            <person name="Chaudhuri R."/>
            <person name="La Ragione R.M."/>
            <person name="Hildebrand F."/>
            <person name="Pallen M.J."/>
        </authorList>
    </citation>
    <scope>NUCLEOTIDE SEQUENCE [LARGE SCALE GENOMIC DNA]</scope>
    <source>
        <strain evidence="3 4">Sa2CUA9</strain>
    </source>
</reference>
<dbReference type="PANTHER" id="PTHR43252:SF2">
    <property type="entry name" value="TRANSCRIPTION REGULATOR, PADR-LIKE FAMILY"/>
    <property type="match status" value="1"/>
</dbReference>
<evidence type="ECO:0000256" key="1">
    <source>
        <dbReference type="SAM" id="MobiDB-lite"/>
    </source>
</evidence>
<protein>
    <submittedName>
        <fullName evidence="3">PadR family transcriptional regulator</fullName>
    </submittedName>
</protein>
<dbReference type="InterPro" id="IPR011991">
    <property type="entry name" value="ArsR-like_HTH"/>
</dbReference>
<dbReference type="InterPro" id="IPR036388">
    <property type="entry name" value="WH-like_DNA-bd_sf"/>
</dbReference>
<sequence>MRTPHQHPESSRPPRDRSGRAGAFDSFEGRPRRRRDDFPESGEGFGPDFGADFGGPRGRRGGRPDGSGRGEPGRGPEGSGRPGRGPDGHHGHPGHHDHHEHGGSDERFDDRFEGRGPRGHRGGPGGGPRGHRGPGGRGPGGRAGRGDIRAAVLLLLTEAPMHGYQIIQEIGERTSGAWRPSPGAIYPALSLLEDEGLVTITAEGGRKLASLTDDGRTYVTEHADELGSPWQDAADGGVRPARQLRGSLQQVAEALRQVARSGSDEQVAQAVALLERTRRELYLILAGPSDASAAAATGSGAPTDVDPTIVDAAADASPEPTDGTEDAPQA</sequence>
<organism evidence="3 4">
    <name type="scientific">Oerskovia merdavium</name>
    <dbReference type="NCBI Taxonomy" id="2762227"/>
    <lineage>
        <taxon>Bacteria</taxon>
        <taxon>Bacillati</taxon>
        <taxon>Actinomycetota</taxon>
        <taxon>Actinomycetes</taxon>
        <taxon>Micrococcales</taxon>
        <taxon>Cellulomonadaceae</taxon>
        <taxon>Oerskovia</taxon>
    </lineage>
</organism>
<dbReference type="InterPro" id="IPR005149">
    <property type="entry name" value="Tscrpt_reg_PadR_N"/>
</dbReference>